<evidence type="ECO:0000256" key="7">
    <source>
        <dbReference type="ARBA" id="ARBA00035545"/>
    </source>
</evidence>
<dbReference type="GO" id="GO:0006412">
    <property type="term" value="P:translation"/>
    <property type="evidence" value="ECO:0007669"/>
    <property type="project" value="InterPro"/>
</dbReference>
<evidence type="ECO:0000256" key="8">
    <source>
        <dbReference type="SAM" id="MobiDB-lite"/>
    </source>
</evidence>
<dbReference type="Gene3D" id="3.30.780.10">
    <property type="entry name" value="SUI1-like domain"/>
    <property type="match status" value="1"/>
</dbReference>
<evidence type="ECO:0000313" key="10">
    <source>
        <dbReference type="EMBL" id="KAF7701453.1"/>
    </source>
</evidence>
<name>A0A8T0B7W2_SILME</name>
<comment type="subcellular location">
    <subcellularLocation>
        <location evidence="1">Mitochondrion</location>
    </subcellularLocation>
</comment>
<accession>A0A8T0B7W2</accession>
<keyword evidence="3" id="KW-0689">Ribosomal protein</keyword>
<comment type="caution">
    <text evidence="10">The sequence shown here is derived from an EMBL/GenBank/DDBJ whole genome shotgun (WGS) entry which is preliminary data.</text>
</comment>
<protein>
    <recommendedName>
        <fullName evidence="6">Large ribosomal subunit protein mL49</fullName>
    </recommendedName>
    <alternativeName>
        <fullName evidence="7">39S ribosomal protein L49, mitochondrial</fullName>
    </alternativeName>
</protein>
<keyword evidence="4" id="KW-0496">Mitochondrion</keyword>
<keyword evidence="11" id="KW-1185">Reference proteome</keyword>
<evidence type="ECO:0000256" key="3">
    <source>
        <dbReference type="ARBA" id="ARBA00022980"/>
    </source>
</evidence>
<dbReference type="AlphaFoldDB" id="A0A8T0B7W2"/>
<evidence type="ECO:0000256" key="5">
    <source>
        <dbReference type="ARBA" id="ARBA00023274"/>
    </source>
</evidence>
<dbReference type="PANTHER" id="PTHR13477">
    <property type="entry name" value="MITOCHONDRIAL 39S RIBOSOMAL PROTEIN L49"/>
    <property type="match status" value="1"/>
</dbReference>
<dbReference type="Proteomes" id="UP000606274">
    <property type="component" value="Unassembled WGS sequence"/>
</dbReference>
<sequence length="237" mass="26387">MSSRTPEVSRSCLSCRLLSGGALLLSSGFVYRSARKAVSRGTRVPVGTGLQLVFAAEVKRKMAASLSSACVTLRKCVGNKKRLFVSVRRIFSPEFNSQTHSSSDRGVSSVIESTDEFCFVERLIPPTRVPSPPKHNGPTPSGWAPPSETPPSLPYMIRRSRMHNIPVYSDIKHGSQKSTVVRKVEGDIWAFDKDAKEHLRQLTGREPPTKVNEVTMSIRIKGQFDMELKEWLLRLGF</sequence>
<evidence type="ECO:0000256" key="4">
    <source>
        <dbReference type="ARBA" id="ARBA00023128"/>
    </source>
</evidence>
<evidence type="ECO:0000313" key="11">
    <source>
        <dbReference type="Proteomes" id="UP000606274"/>
    </source>
</evidence>
<keyword evidence="5" id="KW-0687">Ribonucleoprotein</keyword>
<reference evidence="10" key="1">
    <citation type="submission" date="2020-08" db="EMBL/GenBank/DDBJ databases">
        <title>Chromosome-level assembly of Southern catfish (Silurus meridionalis) provides insights into visual adaptation to the nocturnal and benthic lifestyles.</title>
        <authorList>
            <person name="Zhang Y."/>
            <person name="Wang D."/>
            <person name="Peng Z."/>
        </authorList>
    </citation>
    <scope>NUCLEOTIDE SEQUENCE</scope>
    <source>
        <strain evidence="10">SWU-2019-XX</strain>
        <tissue evidence="10">Muscle</tissue>
    </source>
</reference>
<proteinExistence type="inferred from homology"/>
<dbReference type="GO" id="GO:0003735">
    <property type="term" value="F:structural constituent of ribosome"/>
    <property type="evidence" value="ECO:0007669"/>
    <property type="project" value="InterPro"/>
</dbReference>
<evidence type="ECO:0000256" key="6">
    <source>
        <dbReference type="ARBA" id="ARBA00035191"/>
    </source>
</evidence>
<evidence type="ECO:0000256" key="1">
    <source>
        <dbReference type="ARBA" id="ARBA00004173"/>
    </source>
</evidence>
<feature type="domain" description="Distal membrane-arm assembly complex protein 1-like" evidence="9">
    <location>
        <begin position="11"/>
        <end position="56"/>
    </location>
</feature>
<dbReference type="InterPro" id="IPR028036">
    <property type="entry name" value="DMAC1-like_dom"/>
</dbReference>
<organism evidence="10 11">
    <name type="scientific">Silurus meridionalis</name>
    <name type="common">Southern catfish</name>
    <name type="synonym">Silurus soldatovi meridionalis</name>
    <dbReference type="NCBI Taxonomy" id="175797"/>
    <lineage>
        <taxon>Eukaryota</taxon>
        <taxon>Metazoa</taxon>
        <taxon>Chordata</taxon>
        <taxon>Craniata</taxon>
        <taxon>Vertebrata</taxon>
        <taxon>Euteleostomi</taxon>
        <taxon>Actinopterygii</taxon>
        <taxon>Neopterygii</taxon>
        <taxon>Teleostei</taxon>
        <taxon>Ostariophysi</taxon>
        <taxon>Siluriformes</taxon>
        <taxon>Siluridae</taxon>
        <taxon>Silurus</taxon>
    </lineage>
</organism>
<dbReference type="InterPro" id="IPR007740">
    <property type="entry name" value="Ribosomal_mL49"/>
</dbReference>
<dbReference type="GO" id="GO:0005762">
    <property type="term" value="C:mitochondrial large ribosomal subunit"/>
    <property type="evidence" value="ECO:0007669"/>
    <property type="project" value="TreeGrafter"/>
</dbReference>
<feature type="region of interest" description="Disordered" evidence="8">
    <location>
        <begin position="128"/>
        <end position="151"/>
    </location>
</feature>
<dbReference type="Pfam" id="PF05046">
    <property type="entry name" value="Img2"/>
    <property type="match status" value="1"/>
</dbReference>
<evidence type="ECO:0000259" key="9">
    <source>
        <dbReference type="Pfam" id="PF15055"/>
    </source>
</evidence>
<dbReference type="FunFam" id="3.30.780.10:FF:000009">
    <property type="entry name" value="39S ribosomal protein L49, mitochondrial"/>
    <property type="match status" value="1"/>
</dbReference>
<evidence type="ECO:0000256" key="2">
    <source>
        <dbReference type="ARBA" id="ARBA00005677"/>
    </source>
</evidence>
<dbReference type="PANTHER" id="PTHR13477:SF0">
    <property type="entry name" value="LARGE RIBOSOMAL SUBUNIT PROTEIN ML49"/>
    <property type="match status" value="1"/>
</dbReference>
<dbReference type="Pfam" id="PF15055">
    <property type="entry name" value="DMAC1_Dmo2"/>
    <property type="match status" value="1"/>
</dbReference>
<dbReference type="EMBL" id="JABFDY010000011">
    <property type="protein sequence ID" value="KAF7701453.1"/>
    <property type="molecule type" value="Genomic_DNA"/>
</dbReference>
<comment type="similarity">
    <text evidence="2">Belongs to the mitochondrion-specific ribosomal protein mL49 family.</text>
</comment>
<gene>
    <name evidence="10" type="ORF">HF521_002618</name>
</gene>